<dbReference type="OrthoDB" id="8521206at2"/>
<name>A0A3A3FWB6_9BURK</name>
<organism evidence="2 3">
    <name type="scientific">Noviherbaspirillum saxi</name>
    <dbReference type="NCBI Taxonomy" id="2320863"/>
    <lineage>
        <taxon>Bacteria</taxon>
        <taxon>Pseudomonadati</taxon>
        <taxon>Pseudomonadota</taxon>
        <taxon>Betaproteobacteria</taxon>
        <taxon>Burkholderiales</taxon>
        <taxon>Oxalobacteraceae</taxon>
        <taxon>Noviherbaspirillum</taxon>
    </lineage>
</organism>
<comment type="caution">
    <text evidence="2">The sequence shown here is derived from an EMBL/GenBank/DDBJ whole genome shotgun (WGS) entry which is preliminary data.</text>
</comment>
<dbReference type="InterPro" id="IPR036249">
    <property type="entry name" value="Thioredoxin-like_sf"/>
</dbReference>
<keyword evidence="3" id="KW-1185">Reference proteome</keyword>
<sequence>MSWTGFILDNHNRAQLAQWLDQDDWVIVCLCAAWCDTCQSYRASFEKLAARHPDKRFAWIDIEDQSDFIGDIDVENFPTLLMQHGDTVAFFGTVLPDLKLADRLIHAQAEKTTAELQSESQASSERSEWQRICNLRVLLQQAAA</sequence>
<accession>A0A3A3FWB6</accession>
<dbReference type="Proteomes" id="UP000265955">
    <property type="component" value="Unassembled WGS sequence"/>
</dbReference>
<evidence type="ECO:0000313" key="2">
    <source>
        <dbReference type="EMBL" id="RJF98441.1"/>
    </source>
</evidence>
<dbReference type="CDD" id="cd02947">
    <property type="entry name" value="TRX_family"/>
    <property type="match status" value="1"/>
</dbReference>
<proteinExistence type="predicted"/>
<dbReference type="RefSeq" id="WP_119768393.1">
    <property type="nucleotide sequence ID" value="NZ_QYUO01000001.1"/>
</dbReference>
<dbReference type="Gene3D" id="3.40.30.10">
    <property type="entry name" value="Glutaredoxin"/>
    <property type="match status" value="1"/>
</dbReference>
<protein>
    <submittedName>
        <fullName evidence="2">Thioredoxin</fullName>
    </submittedName>
</protein>
<evidence type="ECO:0000259" key="1">
    <source>
        <dbReference type="Pfam" id="PF00085"/>
    </source>
</evidence>
<dbReference type="InterPro" id="IPR013766">
    <property type="entry name" value="Thioredoxin_domain"/>
</dbReference>
<reference evidence="3" key="1">
    <citation type="submission" date="2018-09" db="EMBL/GenBank/DDBJ databases">
        <authorList>
            <person name="Zhu H."/>
        </authorList>
    </citation>
    <scope>NUCLEOTIDE SEQUENCE [LARGE SCALE GENOMIC DNA]</scope>
    <source>
        <strain evidence="3">K1R23-30</strain>
    </source>
</reference>
<dbReference type="SUPFAM" id="SSF52833">
    <property type="entry name" value="Thioredoxin-like"/>
    <property type="match status" value="1"/>
</dbReference>
<dbReference type="Pfam" id="PF00085">
    <property type="entry name" value="Thioredoxin"/>
    <property type="match status" value="1"/>
</dbReference>
<gene>
    <name evidence="2" type="ORF">D3871_07920</name>
</gene>
<dbReference type="EMBL" id="QYUO01000001">
    <property type="protein sequence ID" value="RJF98441.1"/>
    <property type="molecule type" value="Genomic_DNA"/>
</dbReference>
<feature type="domain" description="Thioredoxin" evidence="1">
    <location>
        <begin position="17"/>
        <end position="89"/>
    </location>
</feature>
<dbReference type="AlphaFoldDB" id="A0A3A3FWB6"/>
<evidence type="ECO:0000313" key="3">
    <source>
        <dbReference type="Proteomes" id="UP000265955"/>
    </source>
</evidence>